<reference evidence="9 10" key="1">
    <citation type="submission" date="2021-04" db="EMBL/GenBank/DDBJ databases">
        <authorList>
            <person name="Bliznina A."/>
        </authorList>
    </citation>
    <scope>NUCLEOTIDE SEQUENCE [LARGE SCALE GENOMIC DNA]</scope>
</reference>
<evidence type="ECO:0000256" key="1">
    <source>
        <dbReference type="ARBA" id="ARBA00011076"/>
    </source>
</evidence>
<dbReference type="EC" id="3.5.1.2" evidence="3"/>
<dbReference type="InterPro" id="IPR002110">
    <property type="entry name" value="Ankyrin_rpt"/>
</dbReference>
<dbReference type="Proteomes" id="UP001158576">
    <property type="component" value="Chromosome PAR"/>
</dbReference>
<evidence type="ECO:0000256" key="7">
    <source>
        <dbReference type="ARBA" id="ARBA00049534"/>
    </source>
</evidence>
<evidence type="ECO:0000256" key="4">
    <source>
        <dbReference type="ARBA" id="ARBA00022737"/>
    </source>
</evidence>
<dbReference type="HAMAP" id="MF_00313">
    <property type="entry name" value="Glutaminase"/>
    <property type="match status" value="1"/>
</dbReference>
<keyword evidence="10" id="KW-1185">Reference proteome</keyword>
<evidence type="ECO:0000259" key="8">
    <source>
        <dbReference type="Pfam" id="PF17959"/>
    </source>
</evidence>
<gene>
    <name evidence="9" type="ORF">OKIOD_LOCUS1023</name>
</gene>
<dbReference type="NCBIfam" id="TIGR03814">
    <property type="entry name" value="Gln_ase"/>
    <property type="match status" value="1"/>
</dbReference>
<name>A0ABN7RP80_OIKDI</name>
<dbReference type="PANTHER" id="PTHR12544:SF29">
    <property type="entry name" value="GLUTAMINASE"/>
    <property type="match status" value="1"/>
</dbReference>
<evidence type="ECO:0000256" key="6">
    <source>
        <dbReference type="ARBA" id="ARBA00023043"/>
    </source>
</evidence>
<organism evidence="9 10">
    <name type="scientific">Oikopleura dioica</name>
    <name type="common">Tunicate</name>
    <dbReference type="NCBI Taxonomy" id="34765"/>
    <lineage>
        <taxon>Eukaryota</taxon>
        <taxon>Metazoa</taxon>
        <taxon>Chordata</taxon>
        <taxon>Tunicata</taxon>
        <taxon>Appendicularia</taxon>
        <taxon>Copelata</taxon>
        <taxon>Oikopleuridae</taxon>
        <taxon>Oikopleura</taxon>
    </lineage>
</organism>
<dbReference type="SUPFAM" id="SSF48403">
    <property type="entry name" value="Ankyrin repeat"/>
    <property type="match status" value="1"/>
</dbReference>
<protein>
    <recommendedName>
        <fullName evidence="3">glutaminase</fullName>
        <ecNumber evidence="3">3.5.1.2</ecNumber>
    </recommendedName>
</protein>
<dbReference type="EMBL" id="OU015568">
    <property type="protein sequence ID" value="CAG5080076.1"/>
    <property type="molecule type" value="Genomic_DNA"/>
</dbReference>
<dbReference type="Pfam" id="PF04960">
    <property type="entry name" value="Glutaminase"/>
    <property type="match status" value="1"/>
</dbReference>
<dbReference type="InterPro" id="IPR015868">
    <property type="entry name" value="Glutaminase"/>
</dbReference>
<dbReference type="Gene3D" id="1.10.238.210">
    <property type="match status" value="1"/>
</dbReference>
<keyword evidence="5" id="KW-0378">Hydrolase</keyword>
<dbReference type="SUPFAM" id="SSF56601">
    <property type="entry name" value="beta-lactamase/transpeptidase-like"/>
    <property type="match status" value="1"/>
</dbReference>
<evidence type="ECO:0000256" key="3">
    <source>
        <dbReference type="ARBA" id="ARBA00012918"/>
    </source>
</evidence>
<evidence type="ECO:0000256" key="5">
    <source>
        <dbReference type="ARBA" id="ARBA00022801"/>
    </source>
</evidence>
<keyword evidence="6" id="KW-0040">ANK repeat</keyword>
<dbReference type="PANTHER" id="PTHR12544">
    <property type="entry name" value="GLUTAMINASE"/>
    <property type="match status" value="1"/>
</dbReference>
<feature type="domain" description="Glutaminase EF-hand" evidence="8">
    <location>
        <begin position="9"/>
        <end position="86"/>
    </location>
</feature>
<dbReference type="Pfam" id="PF17959">
    <property type="entry name" value="EF-hand_14"/>
    <property type="match status" value="1"/>
</dbReference>
<dbReference type="InterPro" id="IPR041541">
    <property type="entry name" value="Glutaminase_EF-hand"/>
</dbReference>
<comment type="subunit">
    <text evidence="2">Homotetramer.</text>
</comment>
<sequence length="544" mass="60839">MENKNTLEKIFEIFKTEKGSLNLSKFVKTLNDFGILNDDPRLAPFLKRVKELQEKKQLNFEAFLSVLDPTIEPLIVKAFSGKLIIPSFKEFKKLVEEVFEDVRDCKDGKAADYIPQLARVDPDLWGLSVCTVDGQRFNLGDFEKIYTIQSTSKPFTYAMALDLYGSDYVQEYVSAEPSGEGFNEICLDDNNKPHNPMINAGAIVTSSLVKPELNLADRFEYMMNIFRKLSGGTYVGFNNSVYLSEKSVADRNFALGYYMKENDCFPKGSCLKTILEFYFQLCSIETKCSAHCIMAGTLANGGVCPITGEEVLDDVSVQHTLSLMLSCGMYDYSGQFAYKIGLPAKSGVSGSILVVIPNVMAICLYSPRLDKLGNSSRGLLFMEKLLKKVNLHQFDSDNNAAKIDPRGHISDFKDLEKNSILQAAMTGDLEMLRRHFSNGADIDVRNVIGQTILHIAVAEENMRIVKYLVDVCEMNLNAKDTWGETPLDIAEKRGNIEISTFLRCRMILKDLDSSQIAKNRQELAGLKEQRTSVGSEDSGVVTSF</sequence>
<dbReference type="Gene3D" id="3.40.710.10">
    <property type="entry name" value="DD-peptidase/beta-lactamase superfamily"/>
    <property type="match status" value="1"/>
</dbReference>
<dbReference type="SMART" id="SM00248">
    <property type="entry name" value="ANK"/>
    <property type="match status" value="3"/>
</dbReference>
<evidence type="ECO:0000256" key="2">
    <source>
        <dbReference type="ARBA" id="ARBA00011881"/>
    </source>
</evidence>
<proteinExistence type="inferred from homology"/>
<dbReference type="Pfam" id="PF12796">
    <property type="entry name" value="Ank_2"/>
    <property type="match status" value="1"/>
</dbReference>
<dbReference type="Gene3D" id="1.25.40.20">
    <property type="entry name" value="Ankyrin repeat-containing domain"/>
    <property type="match status" value="1"/>
</dbReference>
<keyword evidence="4" id="KW-0677">Repeat</keyword>
<evidence type="ECO:0000313" key="9">
    <source>
        <dbReference type="EMBL" id="CAG5080076.1"/>
    </source>
</evidence>
<dbReference type="InterPro" id="IPR012338">
    <property type="entry name" value="Beta-lactam/transpept-like"/>
</dbReference>
<accession>A0ABN7RP80</accession>
<comment type="similarity">
    <text evidence="1">Belongs to the glutaminase family.</text>
</comment>
<comment type="catalytic activity">
    <reaction evidence="7">
        <text>L-glutamine + H2O = L-glutamate + NH4(+)</text>
        <dbReference type="Rhea" id="RHEA:15889"/>
        <dbReference type="ChEBI" id="CHEBI:15377"/>
        <dbReference type="ChEBI" id="CHEBI:28938"/>
        <dbReference type="ChEBI" id="CHEBI:29985"/>
        <dbReference type="ChEBI" id="CHEBI:58359"/>
        <dbReference type="EC" id="3.5.1.2"/>
    </reaction>
</comment>
<evidence type="ECO:0000313" key="10">
    <source>
        <dbReference type="Proteomes" id="UP001158576"/>
    </source>
</evidence>
<dbReference type="InterPro" id="IPR036770">
    <property type="entry name" value="Ankyrin_rpt-contain_sf"/>
</dbReference>